<dbReference type="Proteomes" id="UP000184268">
    <property type="component" value="Unassembled WGS sequence"/>
</dbReference>
<dbReference type="InterPro" id="IPR012910">
    <property type="entry name" value="Plug_dom"/>
</dbReference>
<dbReference type="EMBL" id="FQXG01000005">
    <property type="protein sequence ID" value="SHH97374.1"/>
    <property type="molecule type" value="Genomic_DNA"/>
</dbReference>
<dbReference type="InterPro" id="IPR039426">
    <property type="entry name" value="TonB-dep_rcpt-like"/>
</dbReference>
<keyword evidence="4" id="KW-0410">Iron transport</keyword>
<evidence type="ECO:0000256" key="8">
    <source>
        <dbReference type="ARBA" id="ARBA00023065"/>
    </source>
</evidence>
<dbReference type="RefSeq" id="WP_200804690.1">
    <property type="nucleotide sequence ID" value="NZ_FQXG01000005.1"/>
</dbReference>
<keyword evidence="5 12" id="KW-0812">Transmembrane</keyword>
<feature type="domain" description="TonB-dependent receptor-like beta-barrel" evidence="15">
    <location>
        <begin position="171"/>
        <end position="664"/>
    </location>
</feature>
<dbReference type="PANTHER" id="PTHR32552:SF89">
    <property type="entry name" value="CATECHOLATE SIDEROPHORE RECEPTOR FIU"/>
    <property type="match status" value="1"/>
</dbReference>
<keyword evidence="6 14" id="KW-0732">Signal</keyword>
<dbReference type="Gene3D" id="2.170.130.10">
    <property type="entry name" value="TonB-dependent receptor, plug domain"/>
    <property type="match status" value="1"/>
</dbReference>
<name>A0A1M5XCY7_9GAMM</name>
<evidence type="ECO:0000259" key="15">
    <source>
        <dbReference type="Pfam" id="PF00593"/>
    </source>
</evidence>
<evidence type="ECO:0000256" key="9">
    <source>
        <dbReference type="ARBA" id="ARBA00023077"/>
    </source>
</evidence>
<dbReference type="Gene3D" id="2.40.170.20">
    <property type="entry name" value="TonB-dependent receptor, beta-barrel domain"/>
    <property type="match status" value="1"/>
</dbReference>
<dbReference type="InterPro" id="IPR037066">
    <property type="entry name" value="Plug_dom_sf"/>
</dbReference>
<keyword evidence="17" id="KW-0675">Receptor</keyword>
<sequence length="701" mass="78561">MKGNGWGLLALLVASTVAQAQSQQDEPMERMVITSTREAKPLVESPEAVGLLSQEALETLVPGHPADALNRIPGVYVNELGGEGHMTAIRQPITTTGVYLYLEDGIPTRPTGFFNHNALYEVNVPQSGRLEVIKGPPSALYGSDGIGGVINAFTRAPSADGEADITLELGEYGWRRALLGGSTGVGQNHALRGDLNLTDNTGWREQTEYSRLSLTGRLDSDLSSGWQGRSTLSYAQVEQRAASSLEWEDYQNNPTKNLYHGDVGKREVEAVRLASAWSRSWQDGSLTTLTPFARYNRSQMTPSWMASYDPNYADTEFASLGLMAKQRWRGARTELILGADLDYTDARYQEEAILVSKEGDIFTGYQRTGTPNYDFDAAQWSISPYLHGEWQASEHWRLSAGLRYDHFRVDYHDRLAGREDASDNHYRAPSQVLNYDNWTPKLGATYQFSPAHHLYLSYRHAFRAPTVDKLFRSGRVENSTELQPVTAANIEGGVRGRFGQWLDYELSLYDMTVENEIVNYIDGDDRKTTNAGETRHRGIELGLDIALGQQWQLGLAFTVTDQEYVDYSYVLGYFDPGCSCFVQETLNFAGNQIGRAPKTLGNASLAYFPDWLSGARAELEWVHVGEYYTDETNTQSYDGHDLLNLRLNYELNAQWRLHARLLNLTDERYSTNTTNQVGAEAITYRPGAPRSLFVGVRYQWP</sequence>
<evidence type="ECO:0000256" key="6">
    <source>
        <dbReference type="ARBA" id="ARBA00022729"/>
    </source>
</evidence>
<dbReference type="AlphaFoldDB" id="A0A1M5XCY7"/>
<dbReference type="InterPro" id="IPR036942">
    <property type="entry name" value="Beta-barrel_TonB_sf"/>
</dbReference>
<evidence type="ECO:0000256" key="11">
    <source>
        <dbReference type="ARBA" id="ARBA00023237"/>
    </source>
</evidence>
<dbReference type="Pfam" id="PF00593">
    <property type="entry name" value="TonB_dep_Rec_b-barrel"/>
    <property type="match status" value="1"/>
</dbReference>
<feature type="signal peptide" evidence="14">
    <location>
        <begin position="1"/>
        <end position="20"/>
    </location>
</feature>
<feature type="domain" description="TonB-dependent receptor plug" evidence="16">
    <location>
        <begin position="43"/>
        <end position="149"/>
    </location>
</feature>
<evidence type="ECO:0000259" key="16">
    <source>
        <dbReference type="Pfam" id="PF07715"/>
    </source>
</evidence>
<organism evidence="17 18">
    <name type="scientific">Ferrimonas marina</name>
    <dbReference type="NCBI Taxonomy" id="299255"/>
    <lineage>
        <taxon>Bacteria</taxon>
        <taxon>Pseudomonadati</taxon>
        <taxon>Pseudomonadota</taxon>
        <taxon>Gammaproteobacteria</taxon>
        <taxon>Alteromonadales</taxon>
        <taxon>Ferrimonadaceae</taxon>
        <taxon>Ferrimonas</taxon>
    </lineage>
</organism>
<reference evidence="17 18" key="1">
    <citation type="submission" date="2016-11" db="EMBL/GenBank/DDBJ databases">
        <authorList>
            <person name="Jaros S."/>
            <person name="Januszkiewicz K."/>
            <person name="Wedrychowicz H."/>
        </authorList>
    </citation>
    <scope>NUCLEOTIDE SEQUENCE [LARGE SCALE GENOMIC DNA]</scope>
    <source>
        <strain evidence="17 18">DSM 16917</strain>
    </source>
</reference>
<proteinExistence type="inferred from homology"/>
<evidence type="ECO:0000256" key="14">
    <source>
        <dbReference type="SAM" id="SignalP"/>
    </source>
</evidence>
<dbReference type="GO" id="GO:0009279">
    <property type="term" value="C:cell outer membrane"/>
    <property type="evidence" value="ECO:0007669"/>
    <property type="project" value="UniProtKB-SubCell"/>
</dbReference>
<evidence type="ECO:0000256" key="7">
    <source>
        <dbReference type="ARBA" id="ARBA00023004"/>
    </source>
</evidence>
<feature type="chain" id="PRO_5012883875" evidence="14">
    <location>
        <begin position="21"/>
        <end position="701"/>
    </location>
</feature>
<dbReference type="PROSITE" id="PS52016">
    <property type="entry name" value="TONB_DEPENDENT_REC_3"/>
    <property type="match status" value="1"/>
</dbReference>
<evidence type="ECO:0000256" key="10">
    <source>
        <dbReference type="ARBA" id="ARBA00023136"/>
    </source>
</evidence>
<evidence type="ECO:0000256" key="13">
    <source>
        <dbReference type="RuleBase" id="RU003357"/>
    </source>
</evidence>
<evidence type="ECO:0000256" key="12">
    <source>
        <dbReference type="PROSITE-ProRule" id="PRU01360"/>
    </source>
</evidence>
<keyword evidence="10 12" id="KW-0472">Membrane</keyword>
<keyword evidence="11 12" id="KW-0998">Cell outer membrane</keyword>
<comment type="subcellular location">
    <subcellularLocation>
        <location evidence="1 12">Cell outer membrane</location>
        <topology evidence="1 12">Multi-pass membrane protein</topology>
    </subcellularLocation>
</comment>
<keyword evidence="2 12" id="KW-0813">Transport</keyword>
<comment type="similarity">
    <text evidence="12 13">Belongs to the TonB-dependent receptor family.</text>
</comment>
<evidence type="ECO:0000313" key="18">
    <source>
        <dbReference type="Proteomes" id="UP000184268"/>
    </source>
</evidence>
<dbReference type="InterPro" id="IPR000531">
    <property type="entry name" value="Beta-barrel_TonB"/>
</dbReference>
<evidence type="ECO:0000313" key="17">
    <source>
        <dbReference type="EMBL" id="SHH97374.1"/>
    </source>
</evidence>
<keyword evidence="7" id="KW-0408">Iron</keyword>
<evidence type="ECO:0000256" key="3">
    <source>
        <dbReference type="ARBA" id="ARBA00022452"/>
    </source>
</evidence>
<keyword evidence="3 12" id="KW-1134">Transmembrane beta strand</keyword>
<keyword evidence="18" id="KW-1185">Reference proteome</keyword>
<dbReference type="SUPFAM" id="SSF56935">
    <property type="entry name" value="Porins"/>
    <property type="match status" value="1"/>
</dbReference>
<evidence type="ECO:0000256" key="5">
    <source>
        <dbReference type="ARBA" id="ARBA00022692"/>
    </source>
</evidence>
<keyword evidence="8" id="KW-0406">Ion transport</keyword>
<dbReference type="STRING" id="299255.SAMN02745129_3425"/>
<evidence type="ECO:0000256" key="4">
    <source>
        <dbReference type="ARBA" id="ARBA00022496"/>
    </source>
</evidence>
<evidence type="ECO:0000256" key="1">
    <source>
        <dbReference type="ARBA" id="ARBA00004571"/>
    </source>
</evidence>
<protein>
    <submittedName>
        <fullName evidence="17">Outer membrane receptor proteins, mostly Fe transport</fullName>
    </submittedName>
</protein>
<dbReference type="Pfam" id="PF07715">
    <property type="entry name" value="Plug"/>
    <property type="match status" value="1"/>
</dbReference>
<gene>
    <name evidence="17" type="ORF">SAMN02745129_3425</name>
</gene>
<evidence type="ECO:0000256" key="2">
    <source>
        <dbReference type="ARBA" id="ARBA00022448"/>
    </source>
</evidence>
<dbReference type="CDD" id="cd01347">
    <property type="entry name" value="ligand_gated_channel"/>
    <property type="match status" value="1"/>
</dbReference>
<dbReference type="PANTHER" id="PTHR32552">
    <property type="entry name" value="FERRICHROME IRON RECEPTOR-RELATED"/>
    <property type="match status" value="1"/>
</dbReference>
<keyword evidence="9 13" id="KW-0798">TonB box</keyword>
<accession>A0A1M5XCY7</accession>
<dbReference type="GO" id="GO:0015344">
    <property type="term" value="F:siderophore uptake transmembrane transporter activity"/>
    <property type="evidence" value="ECO:0007669"/>
    <property type="project" value="TreeGrafter"/>
</dbReference>